<feature type="region of interest" description="Disordered" evidence="1">
    <location>
        <begin position="187"/>
        <end position="208"/>
    </location>
</feature>
<sequence>MGNDGGSIPTRRDLVKDKQNGLTTSQLFDATQDNADFDWKNCPVSKKSLQQPIVSDYKGRLYNKDAVLEWLLDKDESSVAAQVIPHIQSVKDIVELHFETSKDGDWICPLSQREVKALTYRFVYVAESGWVYSESAIKEFKECPQTSVPFSDKNLVLINPIREEDKLAAKARLDRLTEEGLTHGLRKIKKDKKDKKDKKKKEYKVVKP</sequence>
<dbReference type="OMA" id="EFRWLHC"/>
<reference evidence="2 3" key="1">
    <citation type="journal article" date="2016" name="PLoS ONE">
        <title>Sequence Assembly of Yarrowia lipolytica Strain W29/CLIB89 Shows Transposable Element Diversity.</title>
        <authorList>
            <person name="Magnan C."/>
            <person name="Yu J."/>
            <person name="Chang I."/>
            <person name="Jahn E."/>
            <person name="Kanomata Y."/>
            <person name="Wu J."/>
            <person name="Zeller M."/>
            <person name="Oakes M."/>
            <person name="Baldi P."/>
            <person name="Sandmeyer S."/>
        </authorList>
    </citation>
    <scope>NUCLEOTIDE SEQUENCE [LARGE SCALE GENOMIC DNA]</scope>
    <source>
        <strain evidence="3">CLIB89(W29)</strain>
    </source>
</reference>
<dbReference type="VEuPathDB" id="FungiDB:YALI0_F06270g"/>
<evidence type="ECO:0000313" key="2">
    <source>
        <dbReference type="EMBL" id="AOW06749.1"/>
    </source>
</evidence>
<organism evidence="2 3">
    <name type="scientific">Yarrowia lipolytica</name>
    <name type="common">Candida lipolytica</name>
    <dbReference type="NCBI Taxonomy" id="4952"/>
    <lineage>
        <taxon>Eukaryota</taxon>
        <taxon>Fungi</taxon>
        <taxon>Dikarya</taxon>
        <taxon>Ascomycota</taxon>
        <taxon>Saccharomycotina</taxon>
        <taxon>Dipodascomycetes</taxon>
        <taxon>Dipodascales</taxon>
        <taxon>Dipodascales incertae sedis</taxon>
        <taxon>Yarrowia</taxon>
    </lineage>
</organism>
<proteinExistence type="predicted"/>
<dbReference type="VEuPathDB" id="FungiDB:YALI1_F09335g"/>
<dbReference type="GO" id="GO:0005634">
    <property type="term" value="C:nucleus"/>
    <property type="evidence" value="ECO:0007669"/>
    <property type="project" value="EnsemblFungi"/>
</dbReference>
<feature type="compositionally biased region" description="Basic residues" evidence="1">
    <location>
        <begin position="187"/>
        <end position="202"/>
    </location>
</feature>
<dbReference type="KEGG" id="yli:2908420"/>
<protein>
    <recommendedName>
        <fullName evidence="4">Replication termination factor 2</fullName>
    </recommendedName>
</protein>
<name>A0A1D8NM85_YARLL</name>
<evidence type="ECO:0000256" key="1">
    <source>
        <dbReference type="SAM" id="MobiDB-lite"/>
    </source>
</evidence>
<dbReference type="eggNOG" id="KOG3113">
    <property type="taxonomic scope" value="Eukaryota"/>
</dbReference>
<dbReference type="Pfam" id="PF04641">
    <property type="entry name" value="Rtf2"/>
    <property type="match status" value="1"/>
</dbReference>
<dbReference type="AlphaFoldDB" id="A0A1D8NM85"/>
<dbReference type="GeneID" id="2908420"/>
<dbReference type="InterPro" id="IPR006735">
    <property type="entry name" value="Rtf2"/>
</dbReference>
<dbReference type="PANTHER" id="PTHR12775:SF0">
    <property type="entry name" value="REPLICATION TERMINATION FACTOR 2"/>
    <property type="match status" value="1"/>
</dbReference>
<gene>
    <name evidence="2" type="ORF">YALI1_F09335g</name>
</gene>
<evidence type="ECO:0008006" key="4">
    <source>
        <dbReference type="Google" id="ProtNLM"/>
    </source>
</evidence>
<dbReference type="Proteomes" id="UP000182444">
    <property type="component" value="Chromosome 1F"/>
</dbReference>
<dbReference type="PANTHER" id="PTHR12775">
    <property type="entry name" value="PROTEIN C20ORF43 HOMOLOG"/>
    <property type="match status" value="1"/>
</dbReference>
<dbReference type="RefSeq" id="XP_505071.3">
    <property type="nucleotide sequence ID" value="XM_505071.3"/>
</dbReference>
<dbReference type="GO" id="GO:0006274">
    <property type="term" value="P:DNA replication termination"/>
    <property type="evidence" value="ECO:0007669"/>
    <property type="project" value="TreeGrafter"/>
</dbReference>
<evidence type="ECO:0000313" key="3">
    <source>
        <dbReference type="Proteomes" id="UP000182444"/>
    </source>
</evidence>
<accession>A0A1D8NM85</accession>
<dbReference type="EMBL" id="CP017558">
    <property type="protein sequence ID" value="AOW06749.1"/>
    <property type="molecule type" value="Genomic_DNA"/>
</dbReference>